<dbReference type="AlphaFoldDB" id="A0A0D0IMH5"/>
<dbReference type="Proteomes" id="UP000032120">
    <property type="component" value="Unassembled WGS sequence"/>
</dbReference>
<evidence type="ECO:0000256" key="5">
    <source>
        <dbReference type="RuleBase" id="RU003915"/>
    </source>
</evidence>
<evidence type="ECO:0000313" key="8">
    <source>
        <dbReference type="Proteomes" id="UP000032120"/>
    </source>
</evidence>
<name>A0A0D0IMH5_9MICO</name>
<protein>
    <recommendedName>
        <fullName evidence="5">Peptidyl-prolyl cis-trans isomerase</fullName>
        <ecNumber evidence="5">5.2.1.8</ecNumber>
    </recommendedName>
</protein>
<comment type="catalytic activity">
    <reaction evidence="1 4 5">
        <text>[protein]-peptidylproline (omega=180) = [protein]-peptidylproline (omega=0)</text>
        <dbReference type="Rhea" id="RHEA:16237"/>
        <dbReference type="Rhea" id="RHEA-COMP:10747"/>
        <dbReference type="Rhea" id="RHEA-COMP:10748"/>
        <dbReference type="ChEBI" id="CHEBI:83833"/>
        <dbReference type="ChEBI" id="CHEBI:83834"/>
        <dbReference type="EC" id="5.2.1.8"/>
    </reaction>
</comment>
<organism evidence="7 8">
    <name type="scientific">Leucobacter komagatae</name>
    <dbReference type="NCBI Taxonomy" id="55969"/>
    <lineage>
        <taxon>Bacteria</taxon>
        <taxon>Bacillati</taxon>
        <taxon>Actinomycetota</taxon>
        <taxon>Actinomycetes</taxon>
        <taxon>Micrococcales</taxon>
        <taxon>Microbacteriaceae</taxon>
        <taxon>Leucobacter</taxon>
    </lineage>
</organism>
<feature type="domain" description="PPIase FKBP-type" evidence="6">
    <location>
        <begin position="227"/>
        <end position="314"/>
    </location>
</feature>
<dbReference type="PROSITE" id="PS50059">
    <property type="entry name" value="FKBP_PPIASE"/>
    <property type="match status" value="1"/>
</dbReference>
<evidence type="ECO:0000256" key="3">
    <source>
        <dbReference type="ARBA" id="ARBA00023235"/>
    </source>
</evidence>
<evidence type="ECO:0000256" key="1">
    <source>
        <dbReference type="ARBA" id="ARBA00000971"/>
    </source>
</evidence>
<keyword evidence="2 4" id="KW-0697">Rotamase</keyword>
<keyword evidence="8" id="KW-1185">Reference proteome</keyword>
<dbReference type="SUPFAM" id="SSF54534">
    <property type="entry name" value="FKBP-like"/>
    <property type="match status" value="1"/>
</dbReference>
<evidence type="ECO:0000256" key="2">
    <source>
        <dbReference type="ARBA" id="ARBA00023110"/>
    </source>
</evidence>
<dbReference type="Pfam" id="PF00254">
    <property type="entry name" value="FKBP_C"/>
    <property type="match status" value="1"/>
</dbReference>
<dbReference type="GO" id="GO:0003755">
    <property type="term" value="F:peptidyl-prolyl cis-trans isomerase activity"/>
    <property type="evidence" value="ECO:0007669"/>
    <property type="project" value="UniProtKB-UniRule"/>
</dbReference>
<dbReference type="EC" id="5.2.1.8" evidence="5"/>
<evidence type="ECO:0000259" key="6">
    <source>
        <dbReference type="PROSITE" id="PS50059"/>
    </source>
</evidence>
<comment type="similarity">
    <text evidence="5">Belongs to the FKBP-type PPIase family.</text>
</comment>
<accession>A0A0D0IMH5</accession>
<reference evidence="7 8" key="1">
    <citation type="submission" date="2015-01" db="EMBL/GenBank/DDBJ databases">
        <title>Draft genome sequence of Leucobacter komagatae strain VKM ST2845.</title>
        <authorList>
            <person name="Karlyshev A.V."/>
            <person name="Kudryashova E.B."/>
        </authorList>
    </citation>
    <scope>NUCLEOTIDE SEQUENCE [LARGE SCALE GENOMIC DNA]</scope>
    <source>
        <strain evidence="7 8">VKM ST2845</strain>
    </source>
</reference>
<dbReference type="InterPro" id="IPR001179">
    <property type="entry name" value="PPIase_FKBP_dom"/>
</dbReference>
<keyword evidence="3 4" id="KW-0413">Isomerase</keyword>
<evidence type="ECO:0000313" key="7">
    <source>
        <dbReference type="EMBL" id="KIP52799.1"/>
    </source>
</evidence>
<dbReference type="InterPro" id="IPR046357">
    <property type="entry name" value="PPIase_dom_sf"/>
</dbReference>
<dbReference type="Gene3D" id="3.10.50.40">
    <property type="match status" value="1"/>
</dbReference>
<comment type="caution">
    <text evidence="7">The sequence shown here is derived from an EMBL/GenBank/DDBJ whole genome shotgun (WGS) entry which is preliminary data.</text>
</comment>
<gene>
    <name evidence="7" type="ORF">SD72_07445</name>
</gene>
<sequence length="318" mass="32558">MLALTIAGLAACSGVGGAEPQCAPAGKQSKAVEVAGTFGSLDLALTSDAPERVKSMQRSVLVEGGGEQLKAGDSVQSVVSVFNGEDGERISAESARLSHSDTSSEWIMRAISCATVGDRIAAVLPAGDVYGEGRVLAAGVPGLAEESSLLVVIDLQQAVPGIPGTITKEDLLERAEGERAEPPASFPAVDISESGKPTVTIPEGAPAPDSVQTATLVAGEGEEVRTGDRVYLRSTGTIWRTGEEFESTWAGDPTDYITTGMIPGLSKGLEGQRVGSQVMILVPAADGYGETALAQMGHAGDDVMVFVIDILGAAHPAE</sequence>
<proteinExistence type="inferred from homology"/>
<dbReference type="EMBL" id="JXSQ01000007">
    <property type="protein sequence ID" value="KIP52799.1"/>
    <property type="molecule type" value="Genomic_DNA"/>
</dbReference>
<evidence type="ECO:0000256" key="4">
    <source>
        <dbReference type="PROSITE-ProRule" id="PRU00277"/>
    </source>
</evidence>